<keyword evidence="6" id="KW-1185">Reference proteome</keyword>
<dbReference type="Pfam" id="PF00196">
    <property type="entry name" value="GerE"/>
    <property type="match status" value="1"/>
</dbReference>
<evidence type="ECO:0000256" key="1">
    <source>
        <dbReference type="ARBA" id="ARBA00022741"/>
    </source>
</evidence>
<keyword evidence="1" id="KW-0547">Nucleotide-binding</keyword>
<dbReference type="InterPro" id="IPR011990">
    <property type="entry name" value="TPR-like_helical_dom_sf"/>
</dbReference>
<feature type="domain" description="HTH luxR-type" evidence="4">
    <location>
        <begin position="1023"/>
        <end position="1088"/>
    </location>
</feature>
<dbReference type="CDD" id="cd06170">
    <property type="entry name" value="LuxR_C_like"/>
    <property type="match status" value="1"/>
</dbReference>
<dbReference type="SUPFAM" id="SSF46894">
    <property type="entry name" value="C-terminal effector domain of the bipartite response regulators"/>
    <property type="match status" value="1"/>
</dbReference>
<evidence type="ECO:0000313" key="5">
    <source>
        <dbReference type="EMBL" id="GGO48306.1"/>
    </source>
</evidence>
<dbReference type="EMBL" id="BMMP01000006">
    <property type="protein sequence ID" value="GGO48306.1"/>
    <property type="molecule type" value="Genomic_DNA"/>
</dbReference>
<evidence type="ECO:0000259" key="4">
    <source>
        <dbReference type="PROSITE" id="PS50043"/>
    </source>
</evidence>
<evidence type="ECO:0000313" key="6">
    <source>
        <dbReference type="Proteomes" id="UP000631535"/>
    </source>
</evidence>
<name>A0ABQ2M8Z7_9ACTN</name>
<dbReference type="SUPFAM" id="SSF48452">
    <property type="entry name" value="TPR-like"/>
    <property type="match status" value="1"/>
</dbReference>
<dbReference type="Gene3D" id="1.25.40.10">
    <property type="entry name" value="Tetratricopeptide repeat domain"/>
    <property type="match status" value="1"/>
</dbReference>
<dbReference type="PRINTS" id="PR00038">
    <property type="entry name" value="HTHLUXR"/>
</dbReference>
<evidence type="ECO:0000256" key="3">
    <source>
        <dbReference type="SAM" id="MobiDB-lite"/>
    </source>
</evidence>
<reference evidence="6" key="1">
    <citation type="journal article" date="2019" name="Int. J. Syst. Evol. Microbiol.">
        <title>The Global Catalogue of Microorganisms (GCM) 10K type strain sequencing project: providing services to taxonomists for standard genome sequencing and annotation.</title>
        <authorList>
            <consortium name="The Broad Institute Genomics Platform"/>
            <consortium name="The Broad Institute Genome Sequencing Center for Infectious Disease"/>
            <person name="Wu L."/>
            <person name="Ma J."/>
        </authorList>
    </citation>
    <scope>NUCLEOTIDE SEQUENCE [LARGE SCALE GENOMIC DNA]</scope>
    <source>
        <strain evidence="6">CGMCC 4.7178</strain>
    </source>
</reference>
<comment type="caution">
    <text evidence="5">The sequence shown here is derived from an EMBL/GenBank/DDBJ whole genome shotgun (WGS) entry which is preliminary data.</text>
</comment>
<dbReference type="SUPFAM" id="SSF52540">
    <property type="entry name" value="P-loop containing nucleoside triphosphate hydrolases"/>
    <property type="match status" value="1"/>
</dbReference>
<gene>
    <name evidence="5" type="ORF">GCM10012287_23000</name>
</gene>
<evidence type="ECO:0000256" key="2">
    <source>
        <dbReference type="ARBA" id="ARBA00022840"/>
    </source>
</evidence>
<dbReference type="Proteomes" id="UP000631535">
    <property type="component" value="Unassembled WGS sequence"/>
</dbReference>
<proteinExistence type="predicted"/>
<accession>A0ABQ2M8Z7</accession>
<dbReference type="InterPro" id="IPR027417">
    <property type="entry name" value="P-loop_NTPase"/>
</dbReference>
<keyword evidence="2" id="KW-0067">ATP-binding</keyword>
<dbReference type="Pfam" id="PF13191">
    <property type="entry name" value="AAA_16"/>
    <property type="match status" value="1"/>
</dbReference>
<dbReference type="InterPro" id="IPR016032">
    <property type="entry name" value="Sig_transdc_resp-reg_C-effctor"/>
</dbReference>
<protein>
    <submittedName>
        <fullName evidence="5">Helix-turn-helix transcriptional regulator</fullName>
    </submittedName>
</protein>
<dbReference type="PANTHER" id="PTHR16305">
    <property type="entry name" value="TESTICULAR SOLUBLE ADENYLYL CYCLASE"/>
    <property type="match status" value="1"/>
</dbReference>
<dbReference type="PANTHER" id="PTHR16305:SF35">
    <property type="entry name" value="TRANSCRIPTIONAL ACTIVATOR DOMAIN"/>
    <property type="match status" value="1"/>
</dbReference>
<dbReference type="InterPro" id="IPR036388">
    <property type="entry name" value="WH-like_DNA-bd_sf"/>
</dbReference>
<dbReference type="SMART" id="SM00421">
    <property type="entry name" value="HTH_LUXR"/>
    <property type="match status" value="1"/>
</dbReference>
<dbReference type="InterPro" id="IPR000792">
    <property type="entry name" value="Tscrpt_reg_LuxR_C"/>
</dbReference>
<dbReference type="Gene3D" id="1.10.10.10">
    <property type="entry name" value="Winged helix-like DNA-binding domain superfamily/Winged helix DNA-binding domain"/>
    <property type="match status" value="1"/>
</dbReference>
<feature type="region of interest" description="Disordered" evidence="3">
    <location>
        <begin position="980"/>
        <end position="1028"/>
    </location>
</feature>
<feature type="compositionally biased region" description="Low complexity" evidence="3">
    <location>
        <begin position="989"/>
        <end position="1011"/>
    </location>
</feature>
<organism evidence="5 6">
    <name type="scientific">Streptomyces daqingensis</name>
    <dbReference type="NCBI Taxonomy" id="1472640"/>
    <lineage>
        <taxon>Bacteria</taxon>
        <taxon>Bacillati</taxon>
        <taxon>Actinomycetota</taxon>
        <taxon>Actinomycetes</taxon>
        <taxon>Kitasatosporales</taxon>
        <taxon>Streptomycetaceae</taxon>
        <taxon>Streptomyces</taxon>
    </lineage>
</organism>
<sequence length="1099" mass="116483">MVPGRVTAATAEAALAHRMPGVKSPPAMPVPGVMLVDVPVDNTVSPVLVGRQDELGLLREALARADEGEPQAVLLGGEAGVGKSRLLEEFLCRARSAGAVTAVGGCLELGADGLPFAPFATALRSLHRSLGDAELASAACGREAELARLLPDLAPPPGSPAAAQAEAWDEEDGRARLFELTAQLLERLATGRTVVLLLEDLHWADRSTRELLGYLYRSVQTSRLLVLASYRADDIHRRHPLRPFLAEVDRLRTVRRIELPRLSRTEVHAQIAAIQGVSEPDPEQARIIFERSEGNPFFVEELTANCATCGISDSLRDLLLVRVEGLPEQVQRVLRTAAQAGTAVEHALLAAVCGMPEEELLEALRLAVGANVLQPTADGDGYRFRHALLREAVSEDLLPGEGVALNRRYAEALEGEPGLVRAEQCTTRLAHHWYHGRDASRALPVVLAAAVEARRRHAFSEQHQLLERAVELWHEVPAEVREGLRPVDEAEVYPGCADEPGSESLKFMDVLAEAVVAARTGGDVERAYALTKRALDLLEKGEEPLRAAWFWVQRAKLVEASGRGDGWDEIARAQDLVRGLAPSAVHAEVLACAAGWGMMHRPGAEAMGAAVRAVELARVVGATTIELQARTTLGILTADSGDLDAGIAEMRRAREQALQAGAFGVVGRADINIATELEAMGRSSEAVVEAARAVEVAVAHGRPGQCSVALICQAESLFALGDWTEAARLSDEAAATARTVDSRGWAALLKVQFLLGRGEPVAAEAALGTAREVMGSFAASPYIAVQLRHGALVLAAERGEPGAARAELDAALEAGFPPGTHRYAWPLLHAAAVHESTVRGLPAAEEGRSETLAALATAVRRLAHPAPVWQAYSLLVRAELGRAHGQSDPAAWEAAVEAFAVQERPYQLAQARQRWAESLLSVPAQGDEGLARTGRADARADRDRARDLLAAAHAEAVRLGAAPLRREAEQLAVRARLPLQAGGPGAGDGVPARPVPVSAGPAAAPESASRTGGTGGSPEGRGQAAEAFGLTRREKDVLRLVAAGRSNRQIAEELFISPKTASVHVSNILAKLGVAGRGEAAAMAHRLRLLSEDASPAAG</sequence>
<dbReference type="PROSITE" id="PS50043">
    <property type="entry name" value="HTH_LUXR_2"/>
    <property type="match status" value="1"/>
</dbReference>
<dbReference type="InterPro" id="IPR041664">
    <property type="entry name" value="AAA_16"/>
</dbReference>